<sequence length="68" mass="7926">MRLHRQDSVSMCIYCSIRESGWEQLLEYDDVYQTALAETEAERSNYGFDESWDELKEQVTPAETGTGR</sequence>
<dbReference type="Proteomes" id="UP000255421">
    <property type="component" value="Unassembled WGS sequence"/>
</dbReference>
<accession>A0A370IJR8</accession>
<protein>
    <submittedName>
        <fullName evidence="2">Uncharacterized protein</fullName>
    </submittedName>
</protein>
<keyword evidence="3" id="KW-1185">Reference proteome</keyword>
<proteinExistence type="predicted"/>
<gene>
    <name evidence="2" type="ORF">DWB78_00920</name>
</gene>
<evidence type="ECO:0000313" key="3">
    <source>
        <dbReference type="Proteomes" id="UP000255421"/>
    </source>
</evidence>
<name>A0A370IJR8_9EURY</name>
<evidence type="ECO:0000256" key="1">
    <source>
        <dbReference type="SAM" id="MobiDB-lite"/>
    </source>
</evidence>
<reference evidence="2 3" key="1">
    <citation type="submission" date="2018-07" db="EMBL/GenBank/DDBJ databases">
        <title>Genome sequence of extremly halophilic archaeon Halopelagius longus strain BC12-B1.</title>
        <authorList>
            <person name="Zhang X."/>
        </authorList>
    </citation>
    <scope>NUCLEOTIDE SEQUENCE [LARGE SCALE GENOMIC DNA]</scope>
    <source>
        <strain evidence="2 3">BC12-B1</strain>
    </source>
</reference>
<evidence type="ECO:0000313" key="2">
    <source>
        <dbReference type="EMBL" id="RDI70391.1"/>
    </source>
</evidence>
<organism evidence="2 3">
    <name type="scientific">Halopelagius longus</name>
    <dbReference type="NCBI Taxonomy" id="1236180"/>
    <lineage>
        <taxon>Archaea</taxon>
        <taxon>Methanobacteriati</taxon>
        <taxon>Methanobacteriota</taxon>
        <taxon>Stenosarchaea group</taxon>
        <taxon>Halobacteria</taxon>
        <taxon>Halobacteriales</taxon>
        <taxon>Haloferacaceae</taxon>
    </lineage>
</organism>
<feature type="region of interest" description="Disordered" evidence="1">
    <location>
        <begin position="48"/>
        <end position="68"/>
    </location>
</feature>
<comment type="caution">
    <text evidence="2">The sequence shown here is derived from an EMBL/GenBank/DDBJ whole genome shotgun (WGS) entry which is preliminary data.</text>
</comment>
<dbReference type="AlphaFoldDB" id="A0A370IJR8"/>
<dbReference type="EMBL" id="QQST01000001">
    <property type="protein sequence ID" value="RDI70391.1"/>
    <property type="molecule type" value="Genomic_DNA"/>
</dbReference>